<accession>A0A318UDI5</accession>
<dbReference type="AlphaFoldDB" id="A0A318UDI5"/>
<evidence type="ECO:0000256" key="1">
    <source>
        <dbReference type="SAM" id="Phobius"/>
    </source>
</evidence>
<keyword evidence="1" id="KW-1133">Transmembrane helix</keyword>
<feature type="transmembrane region" description="Helical" evidence="1">
    <location>
        <begin position="28"/>
        <end position="52"/>
    </location>
</feature>
<keyword evidence="3" id="KW-1185">Reference proteome</keyword>
<keyword evidence="1" id="KW-0472">Membrane</keyword>
<sequence length="290" mass="32955">MYAGCLILFKINPFNDFKALLIGGNINFFSLISPFIFITVLYYAIILPKTLIKSLPKKKKKIFNKNINNIGFSKQNIPNNSPQVPVLGNFNPDDYLEYEDPEQLHRLSKVVKVQKDETLDSDYTSINYHNPIEERTRELEVTRKGYISSIEQQNPVNATTNVSKNQAKVMTLLPEEKALEPEMMSIIGEINPGKEKPLVEVDSTQSFNSRLIDYTEKITQAENQKLEELIIENDELISDIDALSVVEGLEDGNSLFIDKEIMNRKKQTFSMLDSLNEAVDLDSIIGGKTE</sequence>
<evidence type="ECO:0000313" key="3">
    <source>
        <dbReference type="Proteomes" id="UP000248198"/>
    </source>
</evidence>
<evidence type="ECO:0000313" key="2">
    <source>
        <dbReference type="EMBL" id="PYF68444.1"/>
    </source>
</evidence>
<keyword evidence="1" id="KW-0812">Transmembrane</keyword>
<organism evidence="2 3">
    <name type="scientific">Pedobacter nutrimenti</name>
    <dbReference type="NCBI Taxonomy" id="1241337"/>
    <lineage>
        <taxon>Bacteria</taxon>
        <taxon>Pseudomonadati</taxon>
        <taxon>Bacteroidota</taxon>
        <taxon>Sphingobacteriia</taxon>
        <taxon>Sphingobacteriales</taxon>
        <taxon>Sphingobacteriaceae</taxon>
        <taxon>Pedobacter</taxon>
    </lineage>
</organism>
<gene>
    <name evidence="2" type="ORF">B0O44_11228</name>
</gene>
<dbReference type="EMBL" id="QKLU01000012">
    <property type="protein sequence ID" value="PYF68444.1"/>
    <property type="molecule type" value="Genomic_DNA"/>
</dbReference>
<dbReference type="Proteomes" id="UP000248198">
    <property type="component" value="Unassembled WGS sequence"/>
</dbReference>
<reference evidence="2 3" key="1">
    <citation type="submission" date="2018-06" db="EMBL/GenBank/DDBJ databases">
        <title>Genomic Encyclopedia of Archaeal and Bacterial Type Strains, Phase II (KMG-II): from individual species to whole genera.</title>
        <authorList>
            <person name="Goeker M."/>
        </authorList>
    </citation>
    <scope>NUCLEOTIDE SEQUENCE [LARGE SCALE GENOMIC DNA]</scope>
    <source>
        <strain evidence="2 3">DSM 27372</strain>
    </source>
</reference>
<proteinExistence type="predicted"/>
<comment type="caution">
    <text evidence="2">The sequence shown here is derived from an EMBL/GenBank/DDBJ whole genome shotgun (WGS) entry which is preliminary data.</text>
</comment>
<protein>
    <submittedName>
        <fullName evidence="2">Uncharacterized protein</fullName>
    </submittedName>
</protein>
<name>A0A318UDI5_9SPHI</name>